<dbReference type="Gene3D" id="3.40.50.720">
    <property type="entry name" value="NAD(P)-binding Rossmann-like Domain"/>
    <property type="match status" value="1"/>
</dbReference>
<keyword evidence="1" id="KW-0285">Flavoprotein</keyword>
<dbReference type="GO" id="GO:0016491">
    <property type="term" value="F:oxidoreductase activity"/>
    <property type="evidence" value="ECO:0007669"/>
    <property type="project" value="UniProtKB-KW"/>
</dbReference>
<dbReference type="SUPFAM" id="SSF51735">
    <property type="entry name" value="NAD(P)-binding Rossmann-fold domains"/>
    <property type="match status" value="1"/>
</dbReference>
<keyword evidence="2" id="KW-0274">FAD</keyword>
<dbReference type="InterPro" id="IPR036188">
    <property type="entry name" value="FAD/NAD-bd_sf"/>
</dbReference>
<organism evidence="5 6">
    <name type="scientific">Fusarium fujikuroi</name>
    <name type="common">Bakanae and foot rot disease fungus</name>
    <name type="synonym">Gibberella fujikuroi</name>
    <dbReference type="NCBI Taxonomy" id="5127"/>
    <lineage>
        <taxon>Eukaryota</taxon>
        <taxon>Fungi</taxon>
        <taxon>Dikarya</taxon>
        <taxon>Ascomycota</taxon>
        <taxon>Pezizomycotina</taxon>
        <taxon>Sordariomycetes</taxon>
        <taxon>Hypocreomycetidae</taxon>
        <taxon>Hypocreales</taxon>
        <taxon>Nectriaceae</taxon>
        <taxon>Fusarium</taxon>
        <taxon>Fusarium fujikuroi species complex</taxon>
    </lineage>
</organism>
<reference evidence="5" key="1">
    <citation type="submission" date="2019-05" db="EMBL/GenBank/DDBJ databases">
        <authorList>
            <person name="Piombo E."/>
        </authorList>
    </citation>
    <scope>NUCLEOTIDE SEQUENCE</scope>
    <source>
        <strain evidence="5">C2S</strain>
    </source>
</reference>
<name>A0A9Q9UCJ2_FUSFU</name>
<dbReference type="InterPro" id="IPR002347">
    <property type="entry name" value="SDR_fam"/>
</dbReference>
<feature type="domain" description="FAD-binding" evidence="4">
    <location>
        <begin position="21"/>
        <end position="299"/>
    </location>
</feature>
<dbReference type="Proteomes" id="UP000760494">
    <property type="component" value="Unassembled WGS sequence"/>
</dbReference>
<evidence type="ECO:0000256" key="1">
    <source>
        <dbReference type="ARBA" id="ARBA00022630"/>
    </source>
</evidence>
<gene>
    <name evidence="5" type="ORF">C2S_7512</name>
</gene>
<protein>
    <recommendedName>
        <fullName evidence="4">FAD-binding domain-containing protein</fullName>
    </recommendedName>
</protein>
<dbReference type="Gene3D" id="3.50.50.60">
    <property type="entry name" value="FAD/NAD(P)-binding domain"/>
    <property type="match status" value="1"/>
</dbReference>
<dbReference type="PRINTS" id="PR00081">
    <property type="entry name" value="GDHRDH"/>
</dbReference>
<dbReference type="Pfam" id="PF01494">
    <property type="entry name" value="FAD_binding_3"/>
    <property type="match status" value="1"/>
</dbReference>
<dbReference type="AlphaFoldDB" id="A0A9Q9UCJ2"/>
<dbReference type="PANTHER" id="PTHR46865">
    <property type="entry name" value="OXIDOREDUCTASE-RELATED"/>
    <property type="match status" value="1"/>
</dbReference>
<comment type="caution">
    <text evidence="5">The sequence shown here is derived from an EMBL/GenBank/DDBJ whole genome shotgun (WGS) entry which is preliminary data.</text>
</comment>
<accession>A0A9Q9UCJ2</accession>
<dbReference type="EMBL" id="CABFJX010000257">
    <property type="protein sequence ID" value="VTT69487.1"/>
    <property type="molecule type" value="Genomic_DNA"/>
</dbReference>
<dbReference type="SUPFAM" id="SSF51905">
    <property type="entry name" value="FAD/NAD(P)-binding domain"/>
    <property type="match status" value="1"/>
</dbReference>
<evidence type="ECO:0000256" key="3">
    <source>
        <dbReference type="ARBA" id="ARBA00023002"/>
    </source>
</evidence>
<proteinExistence type="predicted"/>
<evidence type="ECO:0000259" key="4">
    <source>
        <dbReference type="Pfam" id="PF01494"/>
    </source>
</evidence>
<dbReference type="InterPro" id="IPR036291">
    <property type="entry name" value="NAD(P)-bd_dom_sf"/>
</dbReference>
<dbReference type="Pfam" id="PF00106">
    <property type="entry name" value="adh_short"/>
    <property type="match status" value="1"/>
</dbReference>
<evidence type="ECO:0000313" key="6">
    <source>
        <dbReference type="Proteomes" id="UP000760494"/>
    </source>
</evidence>
<sequence>MERHPDLRSTGLQIDIRGHGIEVLKRMGLEAAFRSMSVKEQGLEFVNSSGKVIAYFPANTTGTGLQSFTTDYEIMRGDLIRLLYDRTKDRVRYVFGTTVDSFEQLDDCVEVLFSNSDKGRYDLIIGADGQWSRTRKQMIGPEAKDPVNFLGVYVGYFTFPRPIKKGEAYNGTGYIAPGKRLLFTRRHSTNRVQAYLVGLNDSERLMAARKDGGVEDEKAIFSELFRSAGWRSEELIEEMQNSPDFYCEHMGVVRLDTWFNGRVGLLGDAAYCPTATTGMGTTSSLVGAYVLAGEIQRHCSRYDSSKEIVPEALHAYEERFRPFMKTVQDGIEKDKTYWHKMPSGPILLMVLNMFLSIASFFSHPATFITSPSTHKMGPVKFSPDTDIPSQNGKVILITGGNSGLGLETARQLLKHEPSRIFLACRSKAKFDQAVNDLRQGGANTDAISFLALDLASLASIKSAAAEFQTSSTRLDILINNAGIMMTPEGRTEEGYEIQIGTNHMGHAFLTHLLLPILEETTKINSDVRIVFLSSMGESMSPKNPYQFDQFNTTMPSYSSTSRYAISKLANVHYTAALAERYPNIKVISVHPGVVQTNLAAPLINHSLILGTLTRLALSFIAVDASKGALNQLWAATDPKAESGVFYHPVGVTGKGSKLSQDKDAREKLWEWTQQEIKQHLD</sequence>
<dbReference type="PANTHER" id="PTHR46865:SF7">
    <property type="entry name" value="MONOOXYGENASE, PUTATIVE (AFU_ORTHOLOGUE AFUA_8G07040)-RELATED"/>
    <property type="match status" value="1"/>
</dbReference>
<evidence type="ECO:0000313" key="5">
    <source>
        <dbReference type="EMBL" id="VTT69487.1"/>
    </source>
</evidence>
<evidence type="ECO:0000256" key="2">
    <source>
        <dbReference type="ARBA" id="ARBA00022827"/>
    </source>
</evidence>
<dbReference type="InterPro" id="IPR051704">
    <property type="entry name" value="FAD_aromatic-hydroxylase"/>
</dbReference>
<dbReference type="GO" id="GO:0071949">
    <property type="term" value="F:FAD binding"/>
    <property type="evidence" value="ECO:0007669"/>
    <property type="project" value="InterPro"/>
</dbReference>
<keyword evidence="3" id="KW-0560">Oxidoreductase</keyword>
<dbReference type="InterPro" id="IPR002938">
    <property type="entry name" value="FAD-bd"/>
</dbReference>